<dbReference type="Pfam" id="PF00692">
    <property type="entry name" value="dUTPase"/>
    <property type="match status" value="1"/>
</dbReference>
<dbReference type="InterPro" id="IPR036157">
    <property type="entry name" value="dUTPase-like_sf"/>
</dbReference>
<dbReference type="PANTHER" id="PTHR11241:SF0">
    <property type="entry name" value="DEOXYURIDINE 5'-TRIPHOSPHATE NUCLEOTIDOHYDROLASE"/>
    <property type="match status" value="1"/>
</dbReference>
<name>A0A1G2BB94_9BACT</name>
<dbReference type="InterPro" id="IPR008181">
    <property type="entry name" value="dUTPase"/>
</dbReference>
<dbReference type="SUPFAM" id="SSF51283">
    <property type="entry name" value="dUTPase-like"/>
    <property type="match status" value="1"/>
</dbReference>
<dbReference type="GO" id="GO:0046081">
    <property type="term" value="P:dUTP catabolic process"/>
    <property type="evidence" value="ECO:0007669"/>
    <property type="project" value="InterPro"/>
</dbReference>
<dbReference type="GO" id="GO:0006226">
    <property type="term" value="P:dUMP biosynthetic process"/>
    <property type="evidence" value="ECO:0007669"/>
    <property type="project" value="InterPro"/>
</dbReference>
<reference evidence="7 8" key="1">
    <citation type="journal article" date="2016" name="Nat. Commun.">
        <title>Thousands of microbial genomes shed light on interconnected biogeochemical processes in an aquifer system.</title>
        <authorList>
            <person name="Anantharaman K."/>
            <person name="Brown C.T."/>
            <person name="Hug L.A."/>
            <person name="Sharon I."/>
            <person name="Castelle C.J."/>
            <person name="Probst A.J."/>
            <person name="Thomas B.C."/>
            <person name="Singh A."/>
            <person name="Wilkins M.J."/>
            <person name="Karaoz U."/>
            <person name="Brodie E.L."/>
            <person name="Williams K.H."/>
            <person name="Hubbard S.S."/>
            <person name="Banfield J.F."/>
        </authorList>
    </citation>
    <scope>NUCLEOTIDE SEQUENCE [LARGE SCALE GENOMIC DNA]</scope>
</reference>
<comment type="similarity">
    <text evidence="1">Belongs to the dUTPase family.</text>
</comment>
<accession>A0A1G2BB94</accession>
<comment type="catalytic activity">
    <reaction evidence="5">
        <text>dUTP + H2O = dUMP + diphosphate + H(+)</text>
        <dbReference type="Rhea" id="RHEA:10248"/>
        <dbReference type="ChEBI" id="CHEBI:15377"/>
        <dbReference type="ChEBI" id="CHEBI:15378"/>
        <dbReference type="ChEBI" id="CHEBI:33019"/>
        <dbReference type="ChEBI" id="CHEBI:61555"/>
        <dbReference type="ChEBI" id="CHEBI:246422"/>
        <dbReference type="EC" id="3.6.1.23"/>
    </reaction>
</comment>
<evidence type="ECO:0000259" key="6">
    <source>
        <dbReference type="Pfam" id="PF00692"/>
    </source>
</evidence>
<evidence type="ECO:0000256" key="3">
    <source>
        <dbReference type="ARBA" id="ARBA00022801"/>
    </source>
</evidence>
<dbReference type="GO" id="GO:0000287">
    <property type="term" value="F:magnesium ion binding"/>
    <property type="evidence" value="ECO:0007669"/>
    <property type="project" value="InterPro"/>
</dbReference>
<dbReference type="NCBIfam" id="NF001862">
    <property type="entry name" value="PRK00601.1"/>
    <property type="match status" value="1"/>
</dbReference>
<dbReference type="NCBIfam" id="TIGR00576">
    <property type="entry name" value="dut"/>
    <property type="match status" value="1"/>
</dbReference>
<evidence type="ECO:0000256" key="1">
    <source>
        <dbReference type="ARBA" id="ARBA00006581"/>
    </source>
</evidence>
<feature type="domain" description="dUTPase-like" evidence="6">
    <location>
        <begin position="11"/>
        <end position="140"/>
    </location>
</feature>
<evidence type="ECO:0000313" key="7">
    <source>
        <dbReference type="EMBL" id="OGY86295.1"/>
    </source>
</evidence>
<keyword evidence="4" id="KW-0546">Nucleotide metabolism</keyword>
<evidence type="ECO:0000256" key="2">
    <source>
        <dbReference type="ARBA" id="ARBA00012379"/>
    </source>
</evidence>
<keyword evidence="3" id="KW-0378">Hydrolase</keyword>
<dbReference type="EMBL" id="MHKI01000022">
    <property type="protein sequence ID" value="OGY86295.1"/>
    <property type="molecule type" value="Genomic_DNA"/>
</dbReference>
<evidence type="ECO:0000256" key="5">
    <source>
        <dbReference type="ARBA" id="ARBA00047686"/>
    </source>
</evidence>
<dbReference type="InterPro" id="IPR029054">
    <property type="entry name" value="dUTPase-like"/>
</dbReference>
<dbReference type="CDD" id="cd07557">
    <property type="entry name" value="trimeric_dUTPase"/>
    <property type="match status" value="1"/>
</dbReference>
<dbReference type="PANTHER" id="PTHR11241">
    <property type="entry name" value="DEOXYURIDINE 5'-TRIPHOSPHATE NUCLEOTIDOHYDROLASE"/>
    <property type="match status" value="1"/>
</dbReference>
<gene>
    <name evidence="7" type="ORF">A2319_05610</name>
</gene>
<proteinExistence type="inferred from homology"/>
<dbReference type="InterPro" id="IPR033704">
    <property type="entry name" value="dUTPase_trimeric"/>
</dbReference>
<protein>
    <recommendedName>
        <fullName evidence="2">dUTP diphosphatase</fullName>
        <ecNumber evidence="2">3.6.1.23</ecNumber>
    </recommendedName>
</protein>
<dbReference type="EC" id="3.6.1.23" evidence="2"/>
<dbReference type="Gene3D" id="2.70.40.10">
    <property type="match status" value="1"/>
</dbReference>
<comment type="caution">
    <text evidence="7">The sequence shown here is derived from an EMBL/GenBank/DDBJ whole genome shotgun (WGS) entry which is preliminary data.</text>
</comment>
<evidence type="ECO:0000313" key="8">
    <source>
        <dbReference type="Proteomes" id="UP000176420"/>
    </source>
</evidence>
<dbReference type="AlphaFoldDB" id="A0A1G2BB94"/>
<dbReference type="GO" id="GO:0004170">
    <property type="term" value="F:dUTP diphosphatase activity"/>
    <property type="evidence" value="ECO:0007669"/>
    <property type="project" value="UniProtKB-EC"/>
</dbReference>
<evidence type="ECO:0000256" key="4">
    <source>
        <dbReference type="ARBA" id="ARBA00023080"/>
    </source>
</evidence>
<dbReference type="Proteomes" id="UP000176420">
    <property type="component" value="Unassembled WGS sequence"/>
</dbReference>
<sequence length="141" mass="15321">MNLLIKKLFADAKIPQYAHPDDAGMDFFAQEDVIFKAGERKAIGTGVALKIPQGYVGLFWDKSSRALTNGLKTMAGVIDAGYRGEIKVVLLNSSPKRVMIKKGEKIAQILIQPVVHPSLREVAEFTDKTSRGTNGFGSTGI</sequence>
<organism evidence="7 8">
    <name type="scientific">Candidatus Kerfeldbacteria bacterium RIFOXYB2_FULL_38_14</name>
    <dbReference type="NCBI Taxonomy" id="1798547"/>
    <lineage>
        <taxon>Bacteria</taxon>
        <taxon>Candidatus Kerfeldiibacteriota</taxon>
    </lineage>
</organism>